<dbReference type="AlphaFoldDB" id="A0A225UEU7"/>
<keyword evidence="3" id="KW-1185">Reference proteome</keyword>
<proteinExistence type="predicted"/>
<accession>A0A225UEU7</accession>
<evidence type="ECO:0000313" key="2">
    <source>
        <dbReference type="EMBL" id="OWY91450.1"/>
    </source>
</evidence>
<dbReference type="Proteomes" id="UP000198211">
    <property type="component" value="Unassembled WGS sequence"/>
</dbReference>
<name>A0A225UEU7_9STRA</name>
<dbReference type="OrthoDB" id="122810at2759"/>
<evidence type="ECO:0000256" key="1">
    <source>
        <dbReference type="SAM" id="MobiDB-lite"/>
    </source>
</evidence>
<evidence type="ECO:0000313" key="3">
    <source>
        <dbReference type="Proteomes" id="UP000198211"/>
    </source>
</evidence>
<feature type="region of interest" description="Disordered" evidence="1">
    <location>
        <begin position="1"/>
        <end position="23"/>
    </location>
</feature>
<comment type="caution">
    <text evidence="2">The sequence shown here is derived from an EMBL/GenBank/DDBJ whole genome shotgun (WGS) entry which is preliminary data.</text>
</comment>
<dbReference type="EMBL" id="NBNE01020229">
    <property type="protein sequence ID" value="OWY91450.1"/>
    <property type="molecule type" value="Genomic_DNA"/>
</dbReference>
<protein>
    <submittedName>
        <fullName evidence="2">Uncharacterized protein</fullName>
    </submittedName>
</protein>
<organism evidence="2 3">
    <name type="scientific">Phytophthora megakarya</name>
    <dbReference type="NCBI Taxonomy" id="4795"/>
    <lineage>
        <taxon>Eukaryota</taxon>
        <taxon>Sar</taxon>
        <taxon>Stramenopiles</taxon>
        <taxon>Oomycota</taxon>
        <taxon>Peronosporomycetes</taxon>
        <taxon>Peronosporales</taxon>
        <taxon>Peronosporaceae</taxon>
        <taxon>Phytophthora</taxon>
    </lineage>
</organism>
<sequence>MPGFGVDSDGDVEMTTPQPMTNENKTNVLVSVKASVETRVLEHLARFILRKALVAVTDADILVEIER</sequence>
<reference evidence="3" key="1">
    <citation type="submission" date="2017-03" db="EMBL/GenBank/DDBJ databases">
        <title>Phytopthora megakarya and P. palmivora, two closely related causual agents of cacao black pod achieved similar genome size and gene model numbers by different mechanisms.</title>
        <authorList>
            <person name="Ali S."/>
            <person name="Shao J."/>
            <person name="Larry D.J."/>
            <person name="Kronmiller B."/>
            <person name="Shen D."/>
            <person name="Strem M.D."/>
            <person name="Melnick R.L."/>
            <person name="Guiltinan M.J."/>
            <person name="Tyler B.M."/>
            <person name="Meinhardt L.W."/>
            <person name="Bailey B.A."/>
        </authorList>
    </citation>
    <scope>NUCLEOTIDE SEQUENCE [LARGE SCALE GENOMIC DNA]</scope>
    <source>
        <strain evidence="3">zdho120</strain>
    </source>
</reference>
<gene>
    <name evidence="2" type="ORF">PHMEG_00039963</name>
</gene>